<keyword evidence="3 4" id="KW-0067">ATP-binding</keyword>
<dbReference type="PROSITE" id="PS50011">
    <property type="entry name" value="PROTEIN_KINASE_DOM"/>
    <property type="match status" value="1"/>
</dbReference>
<dbReference type="GO" id="GO:0005524">
    <property type="term" value="F:ATP binding"/>
    <property type="evidence" value="ECO:0007669"/>
    <property type="project" value="UniProtKB-UniRule"/>
</dbReference>
<dbReference type="FunFam" id="1.10.510.10:FF:000571">
    <property type="entry name" value="Maternal embryonic leucine zipper kinase"/>
    <property type="match status" value="1"/>
</dbReference>
<proteinExistence type="inferred from homology"/>
<evidence type="ECO:0000256" key="2">
    <source>
        <dbReference type="ARBA" id="ARBA00022741"/>
    </source>
</evidence>
<accession>A0A7E4WA86</accession>
<dbReference type="InterPro" id="IPR008271">
    <property type="entry name" value="Ser/Thr_kinase_AS"/>
</dbReference>
<dbReference type="SUPFAM" id="SSF56112">
    <property type="entry name" value="Protein kinase-like (PK-like)"/>
    <property type="match status" value="1"/>
</dbReference>
<protein>
    <submittedName>
        <fullName evidence="9">Protein kinase domain-containing protein</fullName>
    </submittedName>
</protein>
<evidence type="ECO:0000256" key="6">
    <source>
        <dbReference type="SAM" id="MobiDB-lite"/>
    </source>
</evidence>
<evidence type="ECO:0000259" key="7">
    <source>
        <dbReference type="PROSITE" id="PS50011"/>
    </source>
</evidence>
<reference evidence="8" key="1">
    <citation type="journal article" date="2013" name="Genetics">
        <title>The draft genome and transcriptome of Panagrellus redivivus are shaped by the harsh demands of a free-living lifestyle.</title>
        <authorList>
            <person name="Srinivasan J."/>
            <person name="Dillman A.R."/>
            <person name="Macchietto M.G."/>
            <person name="Heikkinen L."/>
            <person name="Lakso M."/>
            <person name="Fracchia K.M."/>
            <person name="Antoshechkin I."/>
            <person name="Mortazavi A."/>
            <person name="Wong G."/>
            <person name="Sternberg P.W."/>
        </authorList>
    </citation>
    <scope>NUCLEOTIDE SEQUENCE [LARGE SCALE GENOMIC DNA]</scope>
    <source>
        <strain evidence="8">MT8872</strain>
    </source>
</reference>
<evidence type="ECO:0000256" key="1">
    <source>
        <dbReference type="ARBA" id="ARBA00001946"/>
    </source>
</evidence>
<dbReference type="GO" id="GO:0004674">
    <property type="term" value="F:protein serine/threonine kinase activity"/>
    <property type="evidence" value="ECO:0007669"/>
    <property type="project" value="UniProtKB-KW"/>
</dbReference>
<evidence type="ECO:0000313" key="8">
    <source>
        <dbReference type="Proteomes" id="UP000492821"/>
    </source>
</evidence>
<dbReference type="InterPro" id="IPR000719">
    <property type="entry name" value="Prot_kinase_dom"/>
</dbReference>
<organism evidence="8 9">
    <name type="scientific">Panagrellus redivivus</name>
    <name type="common">Microworm</name>
    <dbReference type="NCBI Taxonomy" id="6233"/>
    <lineage>
        <taxon>Eukaryota</taxon>
        <taxon>Metazoa</taxon>
        <taxon>Ecdysozoa</taxon>
        <taxon>Nematoda</taxon>
        <taxon>Chromadorea</taxon>
        <taxon>Rhabditida</taxon>
        <taxon>Tylenchina</taxon>
        <taxon>Panagrolaimomorpha</taxon>
        <taxon>Panagrolaimoidea</taxon>
        <taxon>Panagrolaimidae</taxon>
        <taxon>Panagrellus</taxon>
    </lineage>
</organism>
<keyword evidence="5" id="KW-0418">Kinase</keyword>
<reference evidence="9" key="2">
    <citation type="submission" date="2020-10" db="UniProtKB">
        <authorList>
            <consortium name="WormBaseParasite"/>
        </authorList>
    </citation>
    <scope>IDENTIFICATION</scope>
</reference>
<keyword evidence="8" id="KW-1185">Reference proteome</keyword>
<dbReference type="Proteomes" id="UP000492821">
    <property type="component" value="Unassembled WGS sequence"/>
</dbReference>
<evidence type="ECO:0000256" key="5">
    <source>
        <dbReference type="RuleBase" id="RU000304"/>
    </source>
</evidence>
<dbReference type="PANTHER" id="PTHR24347">
    <property type="entry name" value="SERINE/THREONINE-PROTEIN KINASE"/>
    <property type="match status" value="1"/>
</dbReference>
<evidence type="ECO:0000313" key="9">
    <source>
        <dbReference type="WBParaSite" id="Pan_g8816.t1"/>
    </source>
</evidence>
<dbReference type="CDD" id="cd05117">
    <property type="entry name" value="STKc_CAMK"/>
    <property type="match status" value="1"/>
</dbReference>
<feature type="region of interest" description="Disordered" evidence="6">
    <location>
        <begin position="22"/>
        <end position="47"/>
    </location>
</feature>
<evidence type="ECO:0000256" key="3">
    <source>
        <dbReference type="ARBA" id="ARBA00022840"/>
    </source>
</evidence>
<dbReference type="AlphaFoldDB" id="A0A7E4WA86"/>
<dbReference type="WBParaSite" id="Pan_g8816.t1">
    <property type="protein sequence ID" value="Pan_g8816.t1"/>
    <property type="gene ID" value="Pan_g8816"/>
</dbReference>
<sequence>MAATAVPRTMIPVDIVHAKSRRNSSIAPASRRASHRRVGGCSLDRNNNNDLRRKSKMLCADDSLHANEKIYTHCDSIRKLTSRSSFHKFYEVGKLIGQGNFSDVFLVSSQESSRKYAVKEIDKNRMFGKLYFVENEISILKRCDHRHICKLVDAFECTNSYFLVFEFASKGDLFEMIKKFGRLNEQASAKIVYQIASAISYLHSKNVVHRDIKPENILLNNEYSVKLTDFGLACVVTGPLYRICGTPTYVAPEILSKEGYGLEVDVWSLGILLHIMLVGFAPFRSADRSQLFRLIMKAHVSFDLPNWHRVSSKAKQLILRLVTPDVENRLTVDEVISDPWIQTILN</sequence>
<evidence type="ECO:0000256" key="4">
    <source>
        <dbReference type="PROSITE-ProRule" id="PRU10141"/>
    </source>
</evidence>
<comment type="cofactor">
    <cofactor evidence="1">
        <name>Mg(2+)</name>
        <dbReference type="ChEBI" id="CHEBI:18420"/>
    </cofactor>
</comment>
<dbReference type="InterPro" id="IPR017441">
    <property type="entry name" value="Protein_kinase_ATP_BS"/>
</dbReference>
<dbReference type="InterPro" id="IPR011009">
    <property type="entry name" value="Kinase-like_dom_sf"/>
</dbReference>
<keyword evidence="5" id="KW-0723">Serine/threonine-protein kinase</keyword>
<comment type="similarity">
    <text evidence="5">Belongs to the protein kinase superfamily.</text>
</comment>
<dbReference type="SMART" id="SM00220">
    <property type="entry name" value="S_TKc"/>
    <property type="match status" value="1"/>
</dbReference>
<dbReference type="Pfam" id="PF00069">
    <property type="entry name" value="Pkinase"/>
    <property type="match status" value="1"/>
</dbReference>
<dbReference type="Gene3D" id="1.10.510.10">
    <property type="entry name" value="Transferase(Phosphotransferase) domain 1"/>
    <property type="match status" value="1"/>
</dbReference>
<keyword evidence="2 4" id="KW-0547">Nucleotide-binding</keyword>
<dbReference type="PROSITE" id="PS00107">
    <property type="entry name" value="PROTEIN_KINASE_ATP"/>
    <property type="match status" value="1"/>
</dbReference>
<dbReference type="PROSITE" id="PS00108">
    <property type="entry name" value="PROTEIN_KINASE_ST"/>
    <property type="match status" value="1"/>
</dbReference>
<feature type="domain" description="Protein kinase" evidence="7">
    <location>
        <begin position="90"/>
        <end position="341"/>
    </location>
</feature>
<keyword evidence="5" id="KW-0808">Transferase</keyword>
<feature type="binding site" evidence="4">
    <location>
        <position position="119"/>
    </location>
    <ligand>
        <name>ATP</name>
        <dbReference type="ChEBI" id="CHEBI:30616"/>
    </ligand>
</feature>
<name>A0A7E4WA86_PANRE</name>